<dbReference type="CDD" id="cd06302">
    <property type="entry name" value="PBP1_LsrB_Quorum_Sensing-like"/>
    <property type="match status" value="1"/>
</dbReference>
<evidence type="ECO:0000313" key="6">
    <source>
        <dbReference type="Proteomes" id="UP000712157"/>
    </source>
</evidence>
<dbReference type="Gene3D" id="3.40.50.2300">
    <property type="match status" value="2"/>
</dbReference>
<proteinExistence type="predicted"/>
<keyword evidence="6" id="KW-1185">Reference proteome</keyword>
<evidence type="ECO:0000256" key="2">
    <source>
        <dbReference type="SAM" id="MobiDB-lite"/>
    </source>
</evidence>
<dbReference type="SUPFAM" id="SSF53822">
    <property type="entry name" value="Periplasmic binding protein-like I"/>
    <property type="match status" value="1"/>
</dbReference>
<feature type="domain" description="Periplasmic binding protein" evidence="4">
    <location>
        <begin position="57"/>
        <end position="310"/>
    </location>
</feature>
<dbReference type="InterPro" id="IPR028082">
    <property type="entry name" value="Peripla_BP_I"/>
</dbReference>
<sequence>MKKILSITALLLATVMVTAACGSKETAQPAAPETEKEQSSETASKDSESGEKPLYFVNPKSIGYAYWDLAQKGAEAAGADVGAEVVFNGTTDVNSAKQIDMIEDMMTRGATGLVVAPNDAKAVASVFSRARAQGINVITFDSDAPDTERQYYVGADTDQKLAEQLIDIIAEDIGGKGEIAFMVAGLGAENQIAKMDAAKAKLEADYPDIELVATVSSNDEMQVSLTNAQNLLKTYPDLKGIVGFAGGEAPSAAEAVEQAVNAGELEAGQVKITGIGWPNMCRDYIKNGTINKVLAWQSETLGYAGVYLLDCLDKGVKIEGEMEMPNGKTINIDGANAFTGLIVISKDNVDDYDF</sequence>
<dbReference type="InterPro" id="IPR025997">
    <property type="entry name" value="SBP_2_dom"/>
</dbReference>
<dbReference type="AlphaFoldDB" id="A0A949JZF3"/>
<dbReference type="PANTHER" id="PTHR30036:SF8">
    <property type="entry name" value="ABC-TYPE SUGAR TRANSPORT SYSTEM PERIPLASMIC COMPONENT-LIKE PROTEIN"/>
    <property type="match status" value="1"/>
</dbReference>
<comment type="subcellular location">
    <subcellularLocation>
        <location evidence="1">Cell envelope</location>
    </subcellularLocation>
</comment>
<dbReference type="InterPro" id="IPR050555">
    <property type="entry name" value="Bact_Solute-Bind_Prot2"/>
</dbReference>
<evidence type="ECO:0000259" key="4">
    <source>
        <dbReference type="Pfam" id="PF13407"/>
    </source>
</evidence>
<evidence type="ECO:0000256" key="3">
    <source>
        <dbReference type="SAM" id="SignalP"/>
    </source>
</evidence>
<dbReference type="Proteomes" id="UP000712157">
    <property type="component" value="Unassembled WGS sequence"/>
</dbReference>
<gene>
    <name evidence="5" type="ORF">KTH89_16020</name>
</gene>
<comment type="caution">
    <text evidence="5">The sequence shown here is derived from an EMBL/GenBank/DDBJ whole genome shotgun (WGS) entry which is preliminary data.</text>
</comment>
<accession>A0A949JZF3</accession>
<protein>
    <submittedName>
        <fullName evidence="5">Substrate-binding domain-containing protein</fullName>
    </submittedName>
</protein>
<dbReference type="PROSITE" id="PS51257">
    <property type="entry name" value="PROKAR_LIPOPROTEIN"/>
    <property type="match status" value="1"/>
</dbReference>
<reference evidence="5" key="1">
    <citation type="submission" date="2021-06" db="EMBL/GenBank/DDBJ databases">
        <title>Description of novel taxa of the family Lachnospiraceae.</title>
        <authorList>
            <person name="Chaplin A.V."/>
            <person name="Sokolova S.R."/>
            <person name="Pikina A.P."/>
            <person name="Korzhanova M."/>
            <person name="Belova V."/>
            <person name="Korostin D."/>
            <person name="Efimov B.A."/>
        </authorList>
    </citation>
    <scope>NUCLEOTIDE SEQUENCE</scope>
    <source>
        <strain evidence="5">ASD5720</strain>
    </source>
</reference>
<dbReference type="Pfam" id="PF13407">
    <property type="entry name" value="Peripla_BP_4"/>
    <property type="match status" value="1"/>
</dbReference>
<dbReference type="GO" id="GO:0030246">
    <property type="term" value="F:carbohydrate binding"/>
    <property type="evidence" value="ECO:0007669"/>
    <property type="project" value="TreeGrafter"/>
</dbReference>
<feature type="chain" id="PRO_5039336640" evidence="3">
    <location>
        <begin position="20"/>
        <end position="354"/>
    </location>
</feature>
<dbReference type="PANTHER" id="PTHR30036">
    <property type="entry name" value="D-XYLOSE-BINDING PERIPLASMIC PROTEIN"/>
    <property type="match status" value="1"/>
</dbReference>
<evidence type="ECO:0000313" key="5">
    <source>
        <dbReference type="EMBL" id="MBU9738050.1"/>
    </source>
</evidence>
<evidence type="ECO:0000256" key="1">
    <source>
        <dbReference type="ARBA" id="ARBA00004196"/>
    </source>
</evidence>
<dbReference type="GO" id="GO:0030288">
    <property type="term" value="C:outer membrane-bounded periplasmic space"/>
    <property type="evidence" value="ECO:0007669"/>
    <property type="project" value="TreeGrafter"/>
</dbReference>
<name>A0A949JZF3_9FIRM</name>
<dbReference type="EMBL" id="JAHQCW010000028">
    <property type="protein sequence ID" value="MBU9738050.1"/>
    <property type="molecule type" value="Genomic_DNA"/>
</dbReference>
<feature type="compositionally biased region" description="Basic and acidic residues" evidence="2">
    <location>
        <begin position="33"/>
        <end position="51"/>
    </location>
</feature>
<keyword evidence="3" id="KW-0732">Signal</keyword>
<organism evidence="5 6">
    <name type="scientific">Diplocloster agilis</name>
    <dbReference type="NCBI Taxonomy" id="2850323"/>
    <lineage>
        <taxon>Bacteria</taxon>
        <taxon>Bacillati</taxon>
        <taxon>Bacillota</taxon>
        <taxon>Clostridia</taxon>
        <taxon>Lachnospirales</taxon>
        <taxon>Lachnospiraceae</taxon>
        <taxon>Diplocloster</taxon>
    </lineage>
</organism>
<feature type="region of interest" description="Disordered" evidence="2">
    <location>
        <begin position="24"/>
        <end position="52"/>
    </location>
</feature>
<dbReference type="RefSeq" id="WP_238722359.1">
    <property type="nucleotide sequence ID" value="NZ_JAHQCW010000028.1"/>
</dbReference>
<feature type="signal peptide" evidence="3">
    <location>
        <begin position="1"/>
        <end position="19"/>
    </location>
</feature>